<evidence type="ECO:0000259" key="1">
    <source>
        <dbReference type="Pfam" id="PF12867"/>
    </source>
</evidence>
<keyword evidence="3" id="KW-1185">Reference proteome</keyword>
<dbReference type="InterPro" id="IPR024775">
    <property type="entry name" value="DinB-like"/>
</dbReference>
<dbReference type="Gene3D" id="1.20.120.450">
    <property type="entry name" value="dinb family like domain"/>
    <property type="match status" value="1"/>
</dbReference>
<reference evidence="3" key="1">
    <citation type="submission" date="2016-10" db="EMBL/GenBank/DDBJ databases">
        <authorList>
            <person name="Varghese N."/>
            <person name="Submissions S."/>
        </authorList>
    </citation>
    <scope>NUCLEOTIDE SEQUENCE [LARGE SCALE GENOMIC DNA]</scope>
    <source>
        <strain evidence="3">DSM 24729</strain>
    </source>
</reference>
<sequence length="171" mass="19552">MKTSELQIEDYNPYYQTYINALGEVSLREELANGLLKFEEFVSYIPHEKLNYAYAEGKWTLAEALLHIIDTERVFQYRALCFSRNDKASFPGFDQDDYVVAANASKRTKESLLEEFVAVRTSSIALFNSFSEADLHKRGVASESPMSVGAVGFILSGHLNHHKRIIEERYL</sequence>
<dbReference type="EMBL" id="FNBD01000004">
    <property type="protein sequence ID" value="SDE82967.1"/>
    <property type="molecule type" value="Genomic_DNA"/>
</dbReference>
<dbReference type="Proteomes" id="UP000182114">
    <property type="component" value="Unassembled WGS sequence"/>
</dbReference>
<dbReference type="RefSeq" id="WP_025615535.1">
    <property type="nucleotide sequence ID" value="NZ_FNBD01000004.1"/>
</dbReference>
<dbReference type="AlphaFoldDB" id="A0A1G7G4E6"/>
<protein>
    <submittedName>
        <fullName evidence="2">DinB superfamily protein</fullName>
    </submittedName>
</protein>
<dbReference type="eggNOG" id="COG2318">
    <property type="taxonomic scope" value="Bacteria"/>
</dbReference>
<organism evidence="2 3">
    <name type="scientific">Cellulophaga baltica</name>
    <dbReference type="NCBI Taxonomy" id="76594"/>
    <lineage>
        <taxon>Bacteria</taxon>
        <taxon>Pseudomonadati</taxon>
        <taxon>Bacteroidota</taxon>
        <taxon>Flavobacteriia</taxon>
        <taxon>Flavobacteriales</taxon>
        <taxon>Flavobacteriaceae</taxon>
        <taxon>Cellulophaga</taxon>
    </lineage>
</organism>
<proteinExistence type="predicted"/>
<feature type="domain" description="DinB-like" evidence="1">
    <location>
        <begin position="38"/>
        <end position="166"/>
    </location>
</feature>
<name>A0A1G7G4E6_9FLAO</name>
<gene>
    <name evidence="2" type="ORF">SAMN04487992_104119</name>
</gene>
<dbReference type="SUPFAM" id="SSF109854">
    <property type="entry name" value="DinB/YfiT-like putative metalloenzymes"/>
    <property type="match status" value="1"/>
</dbReference>
<dbReference type="InterPro" id="IPR034660">
    <property type="entry name" value="DinB/YfiT-like"/>
</dbReference>
<evidence type="ECO:0000313" key="2">
    <source>
        <dbReference type="EMBL" id="SDE82967.1"/>
    </source>
</evidence>
<dbReference type="Pfam" id="PF12867">
    <property type="entry name" value="DinB_2"/>
    <property type="match status" value="1"/>
</dbReference>
<accession>A0A1G7G4E6</accession>
<evidence type="ECO:0000313" key="3">
    <source>
        <dbReference type="Proteomes" id="UP000182114"/>
    </source>
</evidence>